<feature type="region of interest" description="Disordered" evidence="1">
    <location>
        <begin position="1"/>
        <end position="41"/>
    </location>
</feature>
<gene>
    <name evidence="2" type="ORF">SFOMI_0185</name>
</gene>
<reference evidence="2 3" key="1">
    <citation type="journal article" date="2013" name="Biodegradation">
        <title>Occurrence of 4-tert-butylphenol (4-t-BP) biodegradation in an aquatic sample caused by the presence of Spirodela polyrrhiza and isolation of a 4-t-BP-utilizing bacterium.</title>
        <authorList>
            <person name="Ogata Y."/>
            <person name="Toyama T."/>
            <person name="Yu N."/>
            <person name="Wang X."/>
            <person name="Sei K."/>
            <person name="Ike M."/>
        </authorList>
    </citation>
    <scope>NUCLEOTIDE SEQUENCE [LARGE SCALE GENOMIC DNA]</scope>
    <source>
        <strain evidence="2 3">OMI</strain>
    </source>
</reference>
<sequence length="41" mass="4521">MESGGMVFPQPAANRFVPRRAAQREPVEGERSNRGAPPTIR</sequence>
<dbReference type="Proteomes" id="UP000221538">
    <property type="component" value="Unassembled WGS sequence"/>
</dbReference>
<dbReference type="EMBL" id="BEWI01000030">
    <property type="protein sequence ID" value="GAY19665.1"/>
    <property type="molecule type" value="Genomic_DNA"/>
</dbReference>
<comment type="caution">
    <text evidence="2">The sequence shown here is derived from an EMBL/GenBank/DDBJ whole genome shotgun (WGS) entry which is preliminary data.</text>
</comment>
<evidence type="ECO:0000313" key="2">
    <source>
        <dbReference type="EMBL" id="GAY19665.1"/>
    </source>
</evidence>
<organism evidence="2 3">
    <name type="scientific">Sphingobium fuliginis (strain ATCC 27551)</name>
    <dbReference type="NCBI Taxonomy" id="336203"/>
    <lineage>
        <taxon>Bacteria</taxon>
        <taxon>Pseudomonadati</taxon>
        <taxon>Pseudomonadota</taxon>
        <taxon>Alphaproteobacteria</taxon>
        <taxon>Sphingomonadales</taxon>
        <taxon>Sphingomonadaceae</taxon>
        <taxon>Sphingobium</taxon>
    </lineage>
</organism>
<name>A0A292ZA53_SPHSA</name>
<evidence type="ECO:0000313" key="3">
    <source>
        <dbReference type="Proteomes" id="UP000221538"/>
    </source>
</evidence>
<dbReference type="AlphaFoldDB" id="A0A292ZA53"/>
<accession>A0A292ZA53</accession>
<proteinExistence type="predicted"/>
<reference evidence="2 3" key="2">
    <citation type="journal article" date="2013" name="Environ. Sci. Technol.">
        <title>The 4-tert-butylphenol-utilizing bacterium Sphingobium fuliginis OMI can degrade bisphenols via phenolic ring hydroxylation and meta-cleavage pathway.</title>
        <authorList>
            <person name="Ogata Y."/>
            <person name="Goda S."/>
            <person name="Toyama T."/>
            <person name="Sei K."/>
            <person name="Ike M."/>
        </authorList>
    </citation>
    <scope>NUCLEOTIDE SEQUENCE [LARGE SCALE GENOMIC DNA]</scope>
    <source>
        <strain evidence="2 3">OMI</strain>
    </source>
</reference>
<evidence type="ECO:0000256" key="1">
    <source>
        <dbReference type="SAM" id="MobiDB-lite"/>
    </source>
</evidence>
<protein>
    <submittedName>
        <fullName evidence="2">Uncharacterized protein</fullName>
    </submittedName>
</protein>
<feature type="compositionally biased region" description="Basic and acidic residues" evidence="1">
    <location>
        <begin position="22"/>
        <end position="33"/>
    </location>
</feature>